<dbReference type="SUPFAM" id="SSF56349">
    <property type="entry name" value="DNA breaking-rejoining enzymes"/>
    <property type="match status" value="1"/>
</dbReference>
<dbReference type="Proteomes" id="UP000245383">
    <property type="component" value="Unassembled WGS sequence"/>
</dbReference>
<dbReference type="EMBL" id="MBFR01000008">
    <property type="protein sequence ID" value="PVU97718.1"/>
    <property type="molecule type" value="Genomic_DNA"/>
</dbReference>
<accession>A0A2T9YZF0</accession>
<sequence length="437" mass="49113">MEPLHSDKHALPGHIRSACNESSRCTEPTDRIGGIVYVRPSVLQNNGIVWAAQYRPVCIENKHEANKILQLVPRQQILDQPLLLPPVEPDIPGSPESAPRTSDNHFSHASIKNSNLVSGSTGIISCLATASTGNDGHTRPQKQKISAVEQQELVPHCMENQRRVLQAQGLSDTDINIIVSNKRAVKRRPRYHSTQKQFLDWHLTKNQSTSIQTSHIVDYLAHTFKTKKLMADPKTVGNSPCIKEFLRAIEETKIKLFVSPEIDISPIVLKINDNIHRIDDARTIITEDTLKLVIIASKEKQKYNRRPNHILCPVLAYTVYKARIATELCPTPHANSDSIIVNRLFMHTKHYNKPLSVDIITRHVKNLLGLIKRPPNTPIPKARAIGATLAATSGVPVENIVSHAFWSKYSMFNTYYRLDRSTQSNMTEAILPLENLI</sequence>
<proteinExistence type="predicted"/>
<gene>
    <name evidence="2" type="ORF">BB561_000340</name>
</gene>
<dbReference type="OrthoDB" id="5963861at2759"/>
<evidence type="ECO:0000256" key="1">
    <source>
        <dbReference type="SAM" id="MobiDB-lite"/>
    </source>
</evidence>
<protein>
    <submittedName>
        <fullName evidence="2">Uncharacterized protein</fullName>
    </submittedName>
</protein>
<comment type="caution">
    <text evidence="2">The sequence shown here is derived from an EMBL/GenBank/DDBJ whole genome shotgun (WGS) entry which is preliminary data.</text>
</comment>
<dbReference type="InterPro" id="IPR011010">
    <property type="entry name" value="DNA_brk_join_enz"/>
</dbReference>
<keyword evidence="3" id="KW-1185">Reference proteome</keyword>
<evidence type="ECO:0000313" key="3">
    <source>
        <dbReference type="Proteomes" id="UP000245383"/>
    </source>
</evidence>
<feature type="region of interest" description="Disordered" evidence="1">
    <location>
        <begin position="84"/>
        <end position="107"/>
    </location>
</feature>
<name>A0A2T9YZF0_9FUNG</name>
<dbReference type="AlphaFoldDB" id="A0A2T9YZF0"/>
<reference evidence="2 3" key="1">
    <citation type="journal article" date="2018" name="MBio">
        <title>Comparative Genomics Reveals the Core Gene Toolbox for the Fungus-Insect Symbiosis.</title>
        <authorList>
            <person name="Wang Y."/>
            <person name="Stata M."/>
            <person name="Wang W."/>
            <person name="Stajich J.E."/>
            <person name="White M.M."/>
            <person name="Moncalvo J.M."/>
        </authorList>
    </citation>
    <scope>NUCLEOTIDE SEQUENCE [LARGE SCALE GENOMIC DNA]</scope>
    <source>
        <strain evidence="2 3">SWE-8-4</strain>
    </source>
</reference>
<evidence type="ECO:0000313" key="2">
    <source>
        <dbReference type="EMBL" id="PVU97718.1"/>
    </source>
</evidence>
<dbReference type="STRING" id="133385.A0A2T9YZF0"/>
<organism evidence="2 3">
    <name type="scientific">Smittium simulii</name>
    <dbReference type="NCBI Taxonomy" id="133385"/>
    <lineage>
        <taxon>Eukaryota</taxon>
        <taxon>Fungi</taxon>
        <taxon>Fungi incertae sedis</taxon>
        <taxon>Zoopagomycota</taxon>
        <taxon>Kickxellomycotina</taxon>
        <taxon>Harpellomycetes</taxon>
        <taxon>Harpellales</taxon>
        <taxon>Legeriomycetaceae</taxon>
        <taxon>Smittium</taxon>
    </lineage>
</organism>
<dbReference type="GO" id="GO:0003677">
    <property type="term" value="F:DNA binding"/>
    <property type="evidence" value="ECO:0007669"/>
    <property type="project" value="InterPro"/>
</dbReference>